<sequence>MKAKEGVINLLNKILTADLTAINQYFVHAKMCDNWGYERLHHKVRERSIDEMKDADELIGHILYLEGVPNVQRMNTVHVGETVPEQFKLDLKAEQEMLALLSDGVVHCTKVGDFTTRHMLEDMAKDVDEHIDWIETQLETIKQVGLENYLAEQIKKES</sequence>
<dbReference type="InterPro" id="IPR002024">
    <property type="entry name" value="Bacterioferritin"/>
</dbReference>
<dbReference type="PRINTS" id="PR00601">
    <property type="entry name" value="BACFERRITIN"/>
</dbReference>
<keyword evidence="10" id="KW-1185">Reference proteome</keyword>
<dbReference type="InterPro" id="IPR008331">
    <property type="entry name" value="Ferritin_DPS_dom"/>
</dbReference>
<feature type="binding site" evidence="7">
    <location>
        <position position="50"/>
    </location>
    <ligand>
        <name>Fe cation</name>
        <dbReference type="ChEBI" id="CHEBI:24875"/>
        <label>3</label>
    </ligand>
</feature>
<name>A0A0K2G8K8_NITMO</name>
<dbReference type="GO" id="GO:0008199">
    <property type="term" value="F:ferric iron binding"/>
    <property type="evidence" value="ECO:0007669"/>
    <property type="project" value="InterPro"/>
</dbReference>
<gene>
    <name evidence="9" type="primary">bfrB</name>
    <name evidence="9" type="ORF">NITMOv2_0876</name>
</gene>
<keyword evidence="2 6" id="KW-0409">Iron storage</keyword>
<feature type="binding site" evidence="7">
    <location>
        <position position="51"/>
    </location>
    <ligand>
        <name>Fe cation</name>
        <dbReference type="ChEBI" id="CHEBI:24875"/>
        <label>1</label>
    </ligand>
</feature>
<dbReference type="RefSeq" id="WP_053378667.1">
    <property type="nucleotide sequence ID" value="NZ_CP011801.1"/>
</dbReference>
<comment type="catalytic activity">
    <reaction evidence="6">
        <text>4 Fe(2+) + O2 + 4 H(+) = 4 Fe(3+) + 2 H2O</text>
        <dbReference type="Rhea" id="RHEA:11148"/>
        <dbReference type="ChEBI" id="CHEBI:15377"/>
        <dbReference type="ChEBI" id="CHEBI:15378"/>
        <dbReference type="ChEBI" id="CHEBI:15379"/>
        <dbReference type="ChEBI" id="CHEBI:29033"/>
        <dbReference type="ChEBI" id="CHEBI:29034"/>
        <dbReference type="EC" id="1.16.3.1"/>
    </reaction>
</comment>
<dbReference type="InterPro" id="IPR012347">
    <property type="entry name" value="Ferritin-like"/>
</dbReference>
<comment type="similarity">
    <text evidence="1 6">Belongs to the bacterioferritin family.</text>
</comment>
<evidence type="ECO:0000313" key="10">
    <source>
        <dbReference type="Proteomes" id="UP000069205"/>
    </source>
</evidence>
<dbReference type="PANTHER" id="PTHR30295:SF0">
    <property type="entry name" value="BACTERIOFERRITIN"/>
    <property type="match status" value="1"/>
</dbReference>
<dbReference type="OrthoDB" id="9800505at2"/>
<keyword evidence="5 6" id="KW-0408">Iron</keyword>
<dbReference type="PATRIC" id="fig|42253.5.peg.858"/>
<feature type="binding site" evidence="7">
    <location>
        <position position="130"/>
    </location>
    <ligand>
        <name>Fe cation</name>
        <dbReference type="ChEBI" id="CHEBI:24875"/>
        <label>2</label>
    </ligand>
</feature>
<dbReference type="PIRSF" id="PIRSF002560">
    <property type="entry name" value="Bacterioferritin"/>
    <property type="match status" value="1"/>
</dbReference>
<dbReference type="CDD" id="cd00907">
    <property type="entry name" value="Bacterioferritin"/>
    <property type="match status" value="1"/>
</dbReference>
<evidence type="ECO:0000256" key="5">
    <source>
        <dbReference type="ARBA" id="ARBA00023004"/>
    </source>
</evidence>
<dbReference type="PANTHER" id="PTHR30295">
    <property type="entry name" value="BACTERIOFERRITIN"/>
    <property type="match status" value="1"/>
</dbReference>
<dbReference type="InterPro" id="IPR009040">
    <property type="entry name" value="Ferritin-like_diiron"/>
</dbReference>
<reference evidence="9 10" key="1">
    <citation type="journal article" date="2015" name="Proc. Natl. Acad. Sci. U.S.A.">
        <title>Expanded metabolic versatility of ubiquitous nitrite-oxidizing bacteria from the genus Nitrospira.</title>
        <authorList>
            <person name="Koch H."/>
            <person name="Lucker S."/>
            <person name="Albertsen M."/>
            <person name="Kitzinger K."/>
            <person name="Herbold C."/>
            <person name="Spieck E."/>
            <person name="Nielsen P.H."/>
            <person name="Wagner M."/>
            <person name="Daims H."/>
        </authorList>
    </citation>
    <scope>NUCLEOTIDE SEQUENCE [LARGE SCALE GENOMIC DNA]</scope>
    <source>
        <strain evidence="9 10">NSP M-1</strain>
    </source>
</reference>
<dbReference type="GO" id="GO:0004322">
    <property type="term" value="F:ferroxidase activity"/>
    <property type="evidence" value="ECO:0007669"/>
    <property type="project" value="UniProtKB-EC"/>
</dbReference>
<evidence type="ECO:0000256" key="1">
    <source>
        <dbReference type="ARBA" id="ARBA00008093"/>
    </source>
</evidence>
<evidence type="ECO:0000256" key="6">
    <source>
        <dbReference type="PIRNR" id="PIRNR002560"/>
    </source>
</evidence>
<dbReference type="GO" id="GO:0005829">
    <property type="term" value="C:cytosol"/>
    <property type="evidence" value="ECO:0007669"/>
    <property type="project" value="TreeGrafter"/>
</dbReference>
<comment type="function">
    <text evidence="6">Iron-storage protein, whose ferroxidase center binds Fe(2+), oxidizes it using dioxygen to Fe(3+), and participates in the subsequent Fe(3+) oxide mineral core formation within the central cavity of the BFR protein shell.</text>
</comment>
<keyword evidence="3" id="KW-0349">Heme</keyword>
<feature type="binding site" evidence="7">
    <location>
        <position position="94"/>
    </location>
    <ligand>
        <name>Fe cation</name>
        <dbReference type="ChEBI" id="CHEBI:24875"/>
        <label>2</label>
    </ligand>
</feature>
<dbReference type="STRING" id="42253.NITMOv2_0876"/>
<dbReference type="SUPFAM" id="SSF47240">
    <property type="entry name" value="Ferritin-like"/>
    <property type="match status" value="1"/>
</dbReference>
<protein>
    <recommendedName>
        <fullName evidence="6">Bacterioferritin</fullName>
        <ecNumber evidence="6">1.16.3.1</ecNumber>
    </recommendedName>
</protein>
<dbReference type="EMBL" id="CP011801">
    <property type="protein sequence ID" value="ALA57311.1"/>
    <property type="molecule type" value="Genomic_DNA"/>
</dbReference>
<dbReference type="InterPro" id="IPR009078">
    <property type="entry name" value="Ferritin-like_SF"/>
</dbReference>
<proteinExistence type="inferred from homology"/>
<evidence type="ECO:0000256" key="2">
    <source>
        <dbReference type="ARBA" id="ARBA00022434"/>
    </source>
</evidence>
<dbReference type="Gene3D" id="1.20.1260.10">
    <property type="match status" value="1"/>
</dbReference>
<dbReference type="GO" id="GO:0020037">
    <property type="term" value="F:heme binding"/>
    <property type="evidence" value="ECO:0007669"/>
    <property type="project" value="TreeGrafter"/>
</dbReference>
<dbReference type="Pfam" id="PF00210">
    <property type="entry name" value="Ferritin"/>
    <property type="match status" value="1"/>
</dbReference>
<evidence type="ECO:0000259" key="8">
    <source>
        <dbReference type="PROSITE" id="PS50905"/>
    </source>
</evidence>
<feature type="binding site" evidence="7">
    <location>
        <position position="51"/>
    </location>
    <ligand>
        <name>Fe cation</name>
        <dbReference type="ChEBI" id="CHEBI:24875"/>
        <label>2</label>
    </ligand>
</feature>
<dbReference type="NCBIfam" id="TIGR00754">
    <property type="entry name" value="bfr"/>
    <property type="match status" value="1"/>
</dbReference>
<evidence type="ECO:0000256" key="7">
    <source>
        <dbReference type="PIRSR" id="PIRSR002560-1"/>
    </source>
</evidence>
<dbReference type="EC" id="1.16.3.1" evidence="6"/>
<dbReference type="Proteomes" id="UP000069205">
    <property type="component" value="Chromosome"/>
</dbReference>
<evidence type="ECO:0000256" key="4">
    <source>
        <dbReference type="ARBA" id="ARBA00022723"/>
    </source>
</evidence>
<keyword evidence="4 6" id="KW-0479">Metal-binding</keyword>
<evidence type="ECO:0000256" key="3">
    <source>
        <dbReference type="ARBA" id="ARBA00022617"/>
    </source>
</evidence>
<dbReference type="GO" id="GO:0006826">
    <property type="term" value="P:iron ion transport"/>
    <property type="evidence" value="ECO:0007669"/>
    <property type="project" value="InterPro"/>
</dbReference>
<accession>A0A0K2G8K8</accession>
<feature type="domain" description="Ferritin-like diiron" evidence="8">
    <location>
        <begin position="1"/>
        <end position="145"/>
    </location>
</feature>
<dbReference type="AlphaFoldDB" id="A0A0K2G8K8"/>
<dbReference type="KEGG" id="nmv:NITMOv2_0876"/>
<feature type="binding site" description="axial binding residue" evidence="7">
    <location>
        <position position="52"/>
    </location>
    <ligand>
        <name>heme b</name>
        <dbReference type="ChEBI" id="CHEBI:60344"/>
        <note>ligand shared between dimeric partners</note>
    </ligand>
    <ligandPart>
        <name>Fe</name>
        <dbReference type="ChEBI" id="CHEBI:18248"/>
    </ligandPart>
</feature>
<evidence type="ECO:0000313" key="9">
    <source>
        <dbReference type="EMBL" id="ALA57311.1"/>
    </source>
</evidence>
<dbReference type="PROSITE" id="PS50905">
    <property type="entry name" value="FERRITIN_LIKE"/>
    <property type="match status" value="1"/>
</dbReference>
<dbReference type="GO" id="GO:0006879">
    <property type="term" value="P:intracellular iron ion homeostasis"/>
    <property type="evidence" value="ECO:0007669"/>
    <property type="project" value="UniProtKB-KW"/>
</dbReference>
<organism evidence="9 10">
    <name type="scientific">Nitrospira moscoviensis</name>
    <dbReference type="NCBI Taxonomy" id="42253"/>
    <lineage>
        <taxon>Bacteria</taxon>
        <taxon>Pseudomonadati</taxon>
        <taxon>Nitrospirota</taxon>
        <taxon>Nitrospiria</taxon>
        <taxon>Nitrospirales</taxon>
        <taxon>Nitrospiraceae</taxon>
        <taxon>Nitrospira</taxon>
    </lineage>
</organism>